<dbReference type="InterPro" id="IPR005145">
    <property type="entry name" value="Sua5_C"/>
</dbReference>
<comment type="subcellular location">
    <subcellularLocation>
        <location evidence="1 13">Cytoplasm</location>
    </subcellularLocation>
</comment>
<evidence type="ECO:0000256" key="11">
    <source>
        <dbReference type="ARBA" id="ARBA00029774"/>
    </source>
</evidence>
<keyword evidence="9 13" id="KW-0547">Nucleotide-binding</keyword>
<dbReference type="PANTHER" id="PTHR17490:SF16">
    <property type="entry name" value="THREONYLCARBAMOYL-AMP SYNTHASE"/>
    <property type="match status" value="1"/>
</dbReference>
<keyword evidence="8 13" id="KW-0548">Nucleotidyltransferase</keyword>
<sequence>MATPTQVLKCDSESIAFSGDEPIYSDPETENAIKSAVQHLTERRVVAFPTETVYGLGALALDASAATKIFSTKGRPSDNPLIVHISSLSMLDSLLPPSYTPSPAYKTLMRAFWPGPLTLLFPVDPSCVPPIITAGHPTVAVRMPAHPVARALIATLGTPLAAPSANASGKPSPTRAAHVLRDLGSTGRLPLLLDGGTCAVGLESTVVDGLGEDGALRVLRPGGVTVEALVAALGDLDGRDGSQRPRVLVHQRDFVLGNHEVNAPTTPGMKYRHYAPGVPVTLLYTTTTTPLEINGDGDGGGGDGGSTIRRVEMDAFFREVQRGTSGRFGLMAQDESPLLSRARREESRWVAFSLGGNAEPARAAQRLFEGLLSLEEQCVERIFVQEVAEEREGLAFMNRIKKAAGTSLRIVDI</sequence>
<evidence type="ECO:0000256" key="1">
    <source>
        <dbReference type="ARBA" id="ARBA00004496"/>
    </source>
</evidence>
<evidence type="ECO:0000259" key="15">
    <source>
        <dbReference type="PROSITE" id="PS51163"/>
    </source>
</evidence>
<feature type="binding site" evidence="14">
    <location>
        <position position="162"/>
    </location>
    <ligand>
        <name>L-threonine</name>
        <dbReference type="ChEBI" id="CHEBI:57926"/>
    </ligand>
</feature>
<feature type="binding site" evidence="14">
    <location>
        <position position="204"/>
    </location>
    <ligand>
        <name>L-threonine</name>
        <dbReference type="ChEBI" id="CHEBI:57926"/>
    </ligand>
</feature>
<dbReference type="InterPro" id="IPR006070">
    <property type="entry name" value="Sua5-like_dom"/>
</dbReference>
<dbReference type="Gene3D" id="3.90.870.10">
    <property type="entry name" value="DHBP synthase"/>
    <property type="match status" value="1"/>
</dbReference>
<feature type="binding site" evidence="14">
    <location>
        <position position="79"/>
    </location>
    <ligand>
        <name>ATP</name>
        <dbReference type="ChEBI" id="CHEBI:30616"/>
    </ligand>
</feature>
<dbReference type="Proteomes" id="UP000759537">
    <property type="component" value="Unassembled WGS sequence"/>
</dbReference>
<feature type="binding site" evidence="14">
    <location>
        <position position="274"/>
    </location>
    <ligand>
        <name>ATP</name>
        <dbReference type="ChEBI" id="CHEBI:30616"/>
    </ligand>
</feature>
<dbReference type="GO" id="GO:0061710">
    <property type="term" value="F:L-threonylcarbamoyladenylate synthase"/>
    <property type="evidence" value="ECO:0007669"/>
    <property type="project" value="UniProtKB-EC"/>
</dbReference>
<evidence type="ECO:0000313" key="17">
    <source>
        <dbReference type="Proteomes" id="UP000759537"/>
    </source>
</evidence>
<dbReference type="GO" id="GO:0005524">
    <property type="term" value="F:ATP binding"/>
    <property type="evidence" value="ECO:0007669"/>
    <property type="project" value="UniProtKB-UniRule"/>
</dbReference>
<accession>A0A9P5N236</accession>
<dbReference type="GO" id="GO:0006450">
    <property type="term" value="P:regulation of translational fidelity"/>
    <property type="evidence" value="ECO:0007669"/>
    <property type="project" value="TreeGrafter"/>
</dbReference>
<gene>
    <name evidence="16" type="ORF">DFH94DRAFT_661613</name>
</gene>
<feature type="binding site" evidence="14">
    <location>
        <position position="172"/>
    </location>
    <ligand>
        <name>ATP</name>
        <dbReference type="ChEBI" id="CHEBI:30616"/>
    </ligand>
</feature>
<dbReference type="InterPro" id="IPR010923">
    <property type="entry name" value="T(6)A37_SUA5"/>
</dbReference>
<evidence type="ECO:0000256" key="13">
    <source>
        <dbReference type="PIRNR" id="PIRNR004930"/>
    </source>
</evidence>
<feature type="binding site" evidence="14">
    <location>
        <position position="52"/>
    </location>
    <ligand>
        <name>L-threonine</name>
        <dbReference type="ChEBI" id="CHEBI:57926"/>
    </ligand>
</feature>
<dbReference type="PANTHER" id="PTHR17490">
    <property type="entry name" value="SUA5"/>
    <property type="match status" value="1"/>
</dbReference>
<reference evidence="16" key="2">
    <citation type="journal article" date="2020" name="Nat. Commun.">
        <title>Large-scale genome sequencing of mycorrhizal fungi provides insights into the early evolution of symbiotic traits.</title>
        <authorList>
            <person name="Miyauchi S."/>
            <person name="Kiss E."/>
            <person name="Kuo A."/>
            <person name="Drula E."/>
            <person name="Kohler A."/>
            <person name="Sanchez-Garcia M."/>
            <person name="Morin E."/>
            <person name="Andreopoulos B."/>
            <person name="Barry K.W."/>
            <person name="Bonito G."/>
            <person name="Buee M."/>
            <person name="Carver A."/>
            <person name="Chen C."/>
            <person name="Cichocki N."/>
            <person name="Clum A."/>
            <person name="Culley D."/>
            <person name="Crous P.W."/>
            <person name="Fauchery L."/>
            <person name="Girlanda M."/>
            <person name="Hayes R.D."/>
            <person name="Keri Z."/>
            <person name="LaButti K."/>
            <person name="Lipzen A."/>
            <person name="Lombard V."/>
            <person name="Magnuson J."/>
            <person name="Maillard F."/>
            <person name="Murat C."/>
            <person name="Nolan M."/>
            <person name="Ohm R.A."/>
            <person name="Pangilinan J."/>
            <person name="Pereira M.F."/>
            <person name="Perotto S."/>
            <person name="Peter M."/>
            <person name="Pfister S."/>
            <person name="Riley R."/>
            <person name="Sitrit Y."/>
            <person name="Stielow J.B."/>
            <person name="Szollosi G."/>
            <person name="Zifcakova L."/>
            <person name="Stursova M."/>
            <person name="Spatafora J.W."/>
            <person name="Tedersoo L."/>
            <person name="Vaario L.M."/>
            <person name="Yamada A."/>
            <person name="Yan M."/>
            <person name="Wang P."/>
            <person name="Xu J."/>
            <person name="Bruns T."/>
            <person name="Baldrian P."/>
            <person name="Vilgalys R."/>
            <person name="Dunand C."/>
            <person name="Henrissat B."/>
            <person name="Grigoriev I.V."/>
            <person name="Hibbett D."/>
            <person name="Nagy L.G."/>
            <person name="Martin F.M."/>
        </authorList>
    </citation>
    <scope>NUCLEOTIDE SEQUENCE</scope>
    <source>
        <strain evidence="16">Prilba</strain>
    </source>
</reference>
<feature type="domain" description="YrdC-like" evidence="15">
    <location>
        <begin position="30"/>
        <end position="224"/>
    </location>
</feature>
<feature type="binding site" evidence="14">
    <location>
        <position position="84"/>
    </location>
    <ligand>
        <name>L-threonine</name>
        <dbReference type="ChEBI" id="CHEBI:57926"/>
    </ligand>
</feature>
<dbReference type="EC" id="2.7.7.87" evidence="3 13"/>
<evidence type="ECO:0000256" key="2">
    <source>
        <dbReference type="ARBA" id="ARBA00007663"/>
    </source>
</evidence>
<dbReference type="FunFam" id="3.90.870.10:FF:000009">
    <property type="entry name" value="Threonylcarbamoyl-AMP synthase, putative"/>
    <property type="match status" value="1"/>
</dbReference>
<keyword evidence="17" id="KW-1185">Reference proteome</keyword>
<dbReference type="Pfam" id="PF01300">
    <property type="entry name" value="Sua5_yciO_yrdC"/>
    <property type="match status" value="1"/>
</dbReference>
<dbReference type="GO" id="GO:0005737">
    <property type="term" value="C:cytoplasm"/>
    <property type="evidence" value="ECO:0007669"/>
    <property type="project" value="UniProtKB-SubCell"/>
</dbReference>
<evidence type="ECO:0000313" key="16">
    <source>
        <dbReference type="EMBL" id="KAF8484461.1"/>
    </source>
</evidence>
<protein>
    <recommendedName>
        <fullName evidence="4 13">Threonylcarbamoyl-AMP synthase</fullName>
        <shortName evidence="13">TC-AMP synthase</shortName>
        <ecNumber evidence="3 13">2.7.7.87</ecNumber>
    </recommendedName>
    <alternativeName>
        <fullName evidence="11 13">L-threonylcarbamoyladenylate synthase</fullName>
    </alternativeName>
</protein>
<reference evidence="16" key="1">
    <citation type="submission" date="2019-10" db="EMBL/GenBank/DDBJ databases">
        <authorList>
            <consortium name="DOE Joint Genome Institute"/>
            <person name="Kuo A."/>
            <person name="Miyauchi S."/>
            <person name="Kiss E."/>
            <person name="Drula E."/>
            <person name="Kohler A."/>
            <person name="Sanchez-Garcia M."/>
            <person name="Andreopoulos B."/>
            <person name="Barry K.W."/>
            <person name="Bonito G."/>
            <person name="Buee M."/>
            <person name="Carver A."/>
            <person name="Chen C."/>
            <person name="Cichocki N."/>
            <person name="Clum A."/>
            <person name="Culley D."/>
            <person name="Crous P.W."/>
            <person name="Fauchery L."/>
            <person name="Girlanda M."/>
            <person name="Hayes R."/>
            <person name="Keri Z."/>
            <person name="LaButti K."/>
            <person name="Lipzen A."/>
            <person name="Lombard V."/>
            <person name="Magnuson J."/>
            <person name="Maillard F."/>
            <person name="Morin E."/>
            <person name="Murat C."/>
            <person name="Nolan M."/>
            <person name="Ohm R."/>
            <person name="Pangilinan J."/>
            <person name="Pereira M."/>
            <person name="Perotto S."/>
            <person name="Peter M."/>
            <person name="Riley R."/>
            <person name="Sitrit Y."/>
            <person name="Stielow B."/>
            <person name="Szollosi G."/>
            <person name="Zifcakova L."/>
            <person name="Stursova M."/>
            <person name="Spatafora J.W."/>
            <person name="Tedersoo L."/>
            <person name="Vaario L.-M."/>
            <person name="Yamada A."/>
            <person name="Yan M."/>
            <person name="Wang P."/>
            <person name="Xu J."/>
            <person name="Bruns T."/>
            <person name="Baldrian P."/>
            <person name="Vilgalys R."/>
            <person name="Henrissat B."/>
            <person name="Grigoriev I.V."/>
            <person name="Hibbett D."/>
            <person name="Nagy L.G."/>
            <person name="Martin F.M."/>
        </authorList>
    </citation>
    <scope>NUCLEOTIDE SEQUENCE</scope>
    <source>
        <strain evidence="16">Prilba</strain>
    </source>
</reference>
<comment type="catalytic activity">
    <reaction evidence="12 13">
        <text>L-threonine + hydrogencarbonate + ATP = L-threonylcarbamoyladenylate + diphosphate + H2O</text>
        <dbReference type="Rhea" id="RHEA:36407"/>
        <dbReference type="ChEBI" id="CHEBI:15377"/>
        <dbReference type="ChEBI" id="CHEBI:17544"/>
        <dbReference type="ChEBI" id="CHEBI:30616"/>
        <dbReference type="ChEBI" id="CHEBI:33019"/>
        <dbReference type="ChEBI" id="CHEBI:57926"/>
        <dbReference type="ChEBI" id="CHEBI:73682"/>
        <dbReference type="EC" id="2.7.7.87"/>
    </reaction>
</comment>
<proteinExistence type="inferred from homology"/>
<keyword evidence="7 13" id="KW-0819">tRNA processing</keyword>
<evidence type="ECO:0000256" key="7">
    <source>
        <dbReference type="ARBA" id="ARBA00022694"/>
    </source>
</evidence>
<keyword evidence="10 13" id="KW-0067">ATP-binding</keyword>
<comment type="caution">
    <text evidence="16">The sequence shown here is derived from an EMBL/GenBank/DDBJ whole genome shotgun (WGS) entry which is preliminary data.</text>
</comment>
<evidence type="ECO:0000256" key="10">
    <source>
        <dbReference type="ARBA" id="ARBA00022840"/>
    </source>
</evidence>
<dbReference type="GO" id="GO:0003725">
    <property type="term" value="F:double-stranded RNA binding"/>
    <property type="evidence" value="ECO:0007669"/>
    <property type="project" value="UniProtKB-UniRule"/>
</dbReference>
<feature type="binding site" evidence="14">
    <location>
        <position position="75"/>
    </location>
    <ligand>
        <name>ATP</name>
        <dbReference type="ChEBI" id="CHEBI:30616"/>
    </ligand>
</feature>
<evidence type="ECO:0000256" key="12">
    <source>
        <dbReference type="ARBA" id="ARBA00048366"/>
    </source>
</evidence>
<dbReference type="EMBL" id="WHVB01000003">
    <property type="protein sequence ID" value="KAF8484461.1"/>
    <property type="molecule type" value="Genomic_DNA"/>
</dbReference>
<evidence type="ECO:0000256" key="8">
    <source>
        <dbReference type="ARBA" id="ARBA00022695"/>
    </source>
</evidence>
<dbReference type="GO" id="GO:0000049">
    <property type="term" value="F:tRNA binding"/>
    <property type="evidence" value="ECO:0007669"/>
    <property type="project" value="TreeGrafter"/>
</dbReference>
<dbReference type="InterPro" id="IPR038385">
    <property type="entry name" value="Sua5/YwlC_C"/>
</dbReference>
<organism evidence="16 17">
    <name type="scientific">Russula ochroleuca</name>
    <dbReference type="NCBI Taxonomy" id="152965"/>
    <lineage>
        <taxon>Eukaryota</taxon>
        <taxon>Fungi</taxon>
        <taxon>Dikarya</taxon>
        <taxon>Basidiomycota</taxon>
        <taxon>Agaricomycotina</taxon>
        <taxon>Agaricomycetes</taxon>
        <taxon>Russulales</taxon>
        <taxon>Russulaceae</taxon>
        <taxon>Russula</taxon>
    </lineage>
</organism>
<feature type="binding site" evidence="14">
    <location>
        <position position="164"/>
    </location>
    <ligand>
        <name>ATP</name>
        <dbReference type="ChEBI" id="CHEBI:30616"/>
    </ligand>
</feature>
<dbReference type="Gene3D" id="3.40.50.11030">
    <property type="entry name" value="Threonylcarbamoyl-AMP synthase, C-terminal domain"/>
    <property type="match status" value="1"/>
</dbReference>
<evidence type="ECO:0000256" key="4">
    <source>
        <dbReference type="ARBA" id="ARBA00015492"/>
    </source>
</evidence>
<name>A0A9P5N236_9AGAM</name>
<feature type="binding site" evidence="14">
    <location>
        <position position="142"/>
    </location>
    <ligand>
        <name>L-threonine</name>
        <dbReference type="ChEBI" id="CHEBI:57926"/>
    </ligand>
</feature>
<dbReference type="InterPro" id="IPR017945">
    <property type="entry name" value="DHBP_synth_RibB-like_a/b_dom"/>
</dbReference>
<keyword evidence="6 13" id="KW-0808">Transferase</keyword>
<evidence type="ECO:0000256" key="6">
    <source>
        <dbReference type="ARBA" id="ARBA00022679"/>
    </source>
</evidence>
<dbReference type="OrthoDB" id="412787at2759"/>
<feature type="binding site" evidence="14">
    <location>
        <position position="138"/>
    </location>
    <ligand>
        <name>ATP</name>
        <dbReference type="ChEBI" id="CHEBI:30616"/>
    </ligand>
</feature>
<evidence type="ECO:0000256" key="14">
    <source>
        <dbReference type="PIRSR" id="PIRSR004930-1"/>
    </source>
</evidence>
<comment type="function">
    <text evidence="13">Required for the formation of a threonylcarbamoyl group on adenosine at position 37 (t(6)A37) in tRNAs that read codons beginning with adenine.</text>
</comment>
<feature type="binding site" evidence="14">
    <location>
        <position position="220"/>
    </location>
    <ligand>
        <name>ATP</name>
        <dbReference type="ChEBI" id="CHEBI:30616"/>
    </ligand>
</feature>
<dbReference type="NCBIfam" id="TIGR00057">
    <property type="entry name" value="L-threonylcarbamoyladenylate synthase"/>
    <property type="match status" value="1"/>
</dbReference>
<dbReference type="GO" id="GO:0008033">
    <property type="term" value="P:tRNA processing"/>
    <property type="evidence" value="ECO:0007669"/>
    <property type="project" value="UniProtKB-KW"/>
</dbReference>
<keyword evidence="5 13" id="KW-0963">Cytoplasm</keyword>
<dbReference type="PROSITE" id="PS51163">
    <property type="entry name" value="YRDC"/>
    <property type="match status" value="1"/>
</dbReference>
<dbReference type="InterPro" id="IPR050156">
    <property type="entry name" value="TC-AMP_synthase_SUA5"/>
</dbReference>
<dbReference type="AlphaFoldDB" id="A0A9P5N236"/>
<evidence type="ECO:0000256" key="3">
    <source>
        <dbReference type="ARBA" id="ARBA00012584"/>
    </source>
</evidence>
<evidence type="ECO:0000256" key="5">
    <source>
        <dbReference type="ARBA" id="ARBA00022490"/>
    </source>
</evidence>
<evidence type="ECO:0000256" key="9">
    <source>
        <dbReference type="ARBA" id="ARBA00022741"/>
    </source>
</evidence>
<dbReference type="SUPFAM" id="SSF55821">
    <property type="entry name" value="YrdC/RibB"/>
    <property type="match status" value="1"/>
</dbReference>
<dbReference type="PIRSF" id="PIRSF004930">
    <property type="entry name" value="Tln_factor_SUA5"/>
    <property type="match status" value="1"/>
</dbReference>
<dbReference type="Pfam" id="PF03481">
    <property type="entry name" value="Sua5_C"/>
    <property type="match status" value="1"/>
</dbReference>
<comment type="similarity">
    <text evidence="2 13">Belongs to the SUA5 family.</text>
</comment>